<evidence type="ECO:0000313" key="1">
    <source>
        <dbReference type="EMBL" id="SOU41559.1"/>
    </source>
</evidence>
<sequence length="76" mass="8728">MIRNPENAAGTTSDCLTKVKLQFFVKFKTAKINTLSLQNPSQTITVHKNSNIMVFYKPQYHASLQEKSWLLLLNML</sequence>
<protein>
    <submittedName>
        <fullName evidence="1">Uncharacterized protein</fullName>
    </submittedName>
</protein>
<dbReference type="EMBL" id="LT965928">
    <property type="protein sequence ID" value="SOU41559.1"/>
    <property type="molecule type" value="Genomic_DNA"/>
</dbReference>
<evidence type="ECO:0000313" key="2">
    <source>
        <dbReference type="Proteomes" id="UP000238288"/>
    </source>
</evidence>
<reference evidence="1 2" key="1">
    <citation type="submission" date="2017-11" db="EMBL/GenBank/DDBJ databases">
        <authorList>
            <person name="Han C.G."/>
        </authorList>
    </citation>
    <scope>NUCLEOTIDE SEQUENCE [LARGE SCALE GENOMIC DNA]</scope>
    <source>
        <strain evidence="2">ATCC 43555</strain>
    </source>
</reference>
<dbReference type="Proteomes" id="UP000238288">
    <property type="component" value="Chromosome PCAR9a"/>
</dbReference>
<dbReference type="AlphaFoldDB" id="A0A2K4XB64"/>
<accession>A0A2K4XB64</accession>
<organism evidence="1 2">
    <name type="scientific">Pseudoalteromonas carrageenovora IAM 12662</name>
    <dbReference type="NCBI Taxonomy" id="1314868"/>
    <lineage>
        <taxon>Bacteria</taxon>
        <taxon>Pseudomonadati</taxon>
        <taxon>Pseudomonadota</taxon>
        <taxon>Gammaproteobacteria</taxon>
        <taxon>Alteromonadales</taxon>
        <taxon>Pseudoalteromonadaceae</taxon>
        <taxon>Pseudoalteromonas</taxon>
    </lineage>
</organism>
<proteinExistence type="predicted"/>
<name>A0A2K4XB64_PSEVC</name>
<gene>
    <name evidence="1" type="ORF">PCAR9_A30744</name>
</gene>